<dbReference type="PANTHER" id="PTHR35381:SF1">
    <property type="entry name" value="EF-HAND DOMAIN-CONTAINING PROTEIN"/>
    <property type="match status" value="1"/>
</dbReference>
<sequence>MSRERTLKEAKGRCDSDVLKPAYQVQSEDTENRSANSRGTPMCLGAYKTNPALDDVSQGNKENKADDRRVLLAITVEIEDGCVEHIEMKEGDSAEAVAMKFCRDHSLPDQFVAPLTEHIVSNIISISKEDKDIVFCSKDECASYDENWPRKEAHPPLGHHDSHCEQQSSGSCGCTSRAAKNRLAGSEKENNYFQKGQKSPPVAKLKSNVLQKKVSDRLIAPTVTSLAKSGNLDVREKPKPYAPRPNPEQAKAVYMRLYTEYIRQKQKQEEDKKRSFERYQEKIDRNRMNVPKKSWRIMLMRGRTAKQYRNYGELLYTEGLTKKENQQKLVEKKLKDDEAREMSELTGVPEISKRAKNLRREHGKVWKRLNQIEDKPRQDQLQELRNEMWEAQFMECTFKPQINHRRDLNLYDHKDGSSDRFEQLFLDAESRRRRQAEYMQWYPEGVTFRPAINRCRVDGGVDTNGEYNNNCTTSVQEGTVFDRLLQYASKLTEKKQMQEHLVHRPVDPTTGRRFFKPLTGRKPQTDRNPVRLPIGEYLYKLKFAFDSKKESLAARDTKIKKEQASCHYVGPTSQKLLGRLEERGFKKIFECLDEDKDGEVVLATANYDRLSADVVQDIMEVIKDQALTEKPITCSQFVQLMLGAEKKCHRATIHLVLKHKPHSDNNNLNYQFKMDRLSRNLAGRRRKFSTSRQWYKIICTDKERKQRRVEELRKEKQDQEMAECTFRPELVTRGSKKGSRLRGGGMGFTETISSIVEKVQQEVHGFYFQDERGPEWLGLPADEPAARKAVSRAPSRETVAVQCSSMTERSSGPMGLLESLKVMVTESLGNQGARMRGNSGSQRSVDQPTEILLKEQSGAYMAVDNNRGREAYQLLDLQLSSGIANNVTLGNCMDTATIPLVRTVQGTLNWFASKASLILWPTAGAR</sequence>
<dbReference type="PANTHER" id="PTHR35381">
    <property type="entry name" value="EF-HAND DOMAIN-CONTAINING PROTEIN"/>
    <property type="match status" value="1"/>
</dbReference>
<reference evidence="3" key="1">
    <citation type="submission" date="2020-06" db="EMBL/GenBank/DDBJ databases">
        <title>WGS assembly of Ceratodon purpureus strain R40.</title>
        <authorList>
            <person name="Carey S.B."/>
            <person name="Jenkins J."/>
            <person name="Shu S."/>
            <person name="Lovell J.T."/>
            <person name="Sreedasyam A."/>
            <person name="Maumus F."/>
            <person name="Tiley G.P."/>
            <person name="Fernandez-Pozo N."/>
            <person name="Barry K."/>
            <person name="Chen C."/>
            <person name="Wang M."/>
            <person name="Lipzen A."/>
            <person name="Daum C."/>
            <person name="Saski C.A."/>
            <person name="Payton A.C."/>
            <person name="Mcbreen J.C."/>
            <person name="Conrad R.E."/>
            <person name="Kollar L.M."/>
            <person name="Olsson S."/>
            <person name="Huttunen S."/>
            <person name="Landis J.B."/>
            <person name="Wickett N.J."/>
            <person name="Johnson M.G."/>
            <person name="Rensing S.A."/>
            <person name="Grimwood J."/>
            <person name="Schmutz J."/>
            <person name="Mcdaniel S.F."/>
        </authorList>
    </citation>
    <scope>NUCLEOTIDE SEQUENCE</scope>
    <source>
        <strain evidence="3">R40</strain>
    </source>
</reference>
<keyword evidence="4" id="KW-1185">Reference proteome</keyword>
<proteinExistence type="predicted"/>
<feature type="coiled-coil region" evidence="1">
    <location>
        <begin position="695"/>
        <end position="722"/>
    </location>
</feature>
<dbReference type="AlphaFoldDB" id="A0A8T0I6R5"/>
<dbReference type="Proteomes" id="UP000822688">
    <property type="component" value="Chromosome 5"/>
</dbReference>
<organism evidence="3 4">
    <name type="scientific">Ceratodon purpureus</name>
    <name type="common">Fire moss</name>
    <name type="synonym">Dicranum purpureum</name>
    <dbReference type="NCBI Taxonomy" id="3225"/>
    <lineage>
        <taxon>Eukaryota</taxon>
        <taxon>Viridiplantae</taxon>
        <taxon>Streptophyta</taxon>
        <taxon>Embryophyta</taxon>
        <taxon>Bryophyta</taxon>
        <taxon>Bryophytina</taxon>
        <taxon>Bryopsida</taxon>
        <taxon>Dicranidae</taxon>
        <taxon>Pseudoditrichales</taxon>
        <taxon>Ditrichaceae</taxon>
        <taxon>Ceratodon</taxon>
    </lineage>
</organism>
<dbReference type="EMBL" id="CM026425">
    <property type="protein sequence ID" value="KAG0578113.1"/>
    <property type="molecule type" value="Genomic_DNA"/>
</dbReference>
<feature type="region of interest" description="Disordered" evidence="2">
    <location>
        <begin position="152"/>
        <end position="171"/>
    </location>
</feature>
<keyword evidence="1" id="KW-0175">Coiled coil</keyword>
<evidence type="ECO:0000313" key="3">
    <source>
        <dbReference type="EMBL" id="KAG0578113.1"/>
    </source>
</evidence>
<evidence type="ECO:0000313" key="4">
    <source>
        <dbReference type="Proteomes" id="UP000822688"/>
    </source>
</evidence>
<evidence type="ECO:0000256" key="2">
    <source>
        <dbReference type="SAM" id="MobiDB-lite"/>
    </source>
</evidence>
<feature type="compositionally biased region" description="Basic and acidic residues" evidence="2">
    <location>
        <begin position="152"/>
        <end position="164"/>
    </location>
</feature>
<gene>
    <name evidence="3" type="ORF">KC19_5G206000</name>
</gene>
<protein>
    <submittedName>
        <fullName evidence="3">Uncharacterized protein</fullName>
    </submittedName>
</protein>
<feature type="region of interest" description="Disordered" evidence="2">
    <location>
        <begin position="18"/>
        <end position="41"/>
    </location>
</feature>
<comment type="caution">
    <text evidence="3">The sequence shown here is derived from an EMBL/GenBank/DDBJ whole genome shotgun (WGS) entry which is preliminary data.</text>
</comment>
<name>A0A8T0I6R5_CERPU</name>
<accession>A0A8T0I6R5</accession>
<evidence type="ECO:0000256" key="1">
    <source>
        <dbReference type="SAM" id="Coils"/>
    </source>
</evidence>